<evidence type="ECO:0000313" key="1">
    <source>
        <dbReference type="EMBL" id="PYE53004.1"/>
    </source>
</evidence>
<dbReference type="EMBL" id="QJSY01000085">
    <property type="protein sequence ID" value="PYE53004.1"/>
    <property type="molecule type" value="Genomic_DNA"/>
</dbReference>
<organism evidence="1 2">
    <name type="scientific">Shewanella chilikensis</name>
    <dbReference type="NCBI Taxonomy" id="558541"/>
    <lineage>
        <taxon>Bacteria</taxon>
        <taxon>Pseudomonadati</taxon>
        <taxon>Pseudomonadota</taxon>
        <taxon>Gammaproteobacteria</taxon>
        <taxon>Alteromonadales</taxon>
        <taxon>Shewanellaceae</taxon>
        <taxon>Shewanella</taxon>
    </lineage>
</organism>
<accession>A0ABX5PH95</accession>
<gene>
    <name evidence="1" type="ORF">C8J23_1851</name>
</gene>
<feature type="non-terminal residue" evidence="1">
    <location>
        <position position="1"/>
    </location>
</feature>
<evidence type="ECO:0000313" key="2">
    <source>
        <dbReference type="Proteomes" id="UP000247584"/>
    </source>
</evidence>
<proteinExistence type="predicted"/>
<name>A0ABX5PH95_9GAMM</name>
<dbReference type="Proteomes" id="UP000247584">
    <property type="component" value="Unassembled WGS sequence"/>
</dbReference>
<sequence length="40" mass="4436">ETITFQGFLDHTAIGIVAENIVSLTHYPPGLLKDMAVLYF</sequence>
<protein>
    <submittedName>
        <fullName evidence="1">Uncharacterized protein</fullName>
    </submittedName>
</protein>
<keyword evidence="2" id="KW-1185">Reference proteome</keyword>
<comment type="caution">
    <text evidence="1">The sequence shown here is derived from an EMBL/GenBank/DDBJ whole genome shotgun (WGS) entry which is preliminary data.</text>
</comment>
<reference evidence="1 2" key="1">
    <citation type="submission" date="2018-06" db="EMBL/GenBank/DDBJ databases">
        <title>Genomic Encyclopedia of Type Strains, Phase III (KMG-III): the genomes of soil and plant-associated and newly described type strains.</title>
        <authorList>
            <person name="Whitman W."/>
        </authorList>
    </citation>
    <scope>NUCLEOTIDE SEQUENCE [LARGE SCALE GENOMIC DNA]</scope>
    <source>
        <strain evidence="1 2">JC5</strain>
    </source>
</reference>